<dbReference type="EMBL" id="CAACVJ010000589">
    <property type="protein sequence ID" value="VEP17596.1"/>
    <property type="molecule type" value="Genomic_DNA"/>
</dbReference>
<reference evidence="2 3" key="1">
    <citation type="submission" date="2019-01" db="EMBL/GenBank/DDBJ databases">
        <authorList>
            <person name="Brito A."/>
        </authorList>
    </citation>
    <scope>NUCLEOTIDE SEQUENCE [LARGE SCALE GENOMIC DNA]</scope>
    <source>
        <strain evidence="2">1</strain>
    </source>
</reference>
<dbReference type="Proteomes" id="UP000320055">
    <property type="component" value="Unassembled WGS sequence"/>
</dbReference>
<name>A0A563W1Q7_9CYAN</name>
<dbReference type="Pfam" id="PF13577">
    <property type="entry name" value="SnoaL_4"/>
    <property type="match status" value="1"/>
</dbReference>
<protein>
    <recommendedName>
        <fullName evidence="1">SnoaL-like domain-containing protein</fullName>
    </recommendedName>
</protein>
<dbReference type="InterPro" id="IPR037401">
    <property type="entry name" value="SnoaL-like"/>
</dbReference>
<accession>A0A563W1Q7</accession>
<gene>
    <name evidence="2" type="ORF">H1P_6290016</name>
</gene>
<evidence type="ECO:0000259" key="1">
    <source>
        <dbReference type="Pfam" id="PF13577"/>
    </source>
</evidence>
<dbReference type="Gene3D" id="3.10.450.50">
    <property type="match status" value="1"/>
</dbReference>
<evidence type="ECO:0000313" key="2">
    <source>
        <dbReference type="EMBL" id="VEP17596.1"/>
    </source>
</evidence>
<sequence length="207" mass="23637">MGDSLFNKPQNRNYSSGVENMPFHDITELPSGFCDPNTALESELSVGDRVQITELLHRVYLCEDSRDYDALKQILVDDYINEHPLFGKHESASSFIDWFKNTPAGFDGIRHNCLNSITRGISKDVAESLSYILVIQLFPAESRNESPSEELDSLLPRTIGHGGVCDRWIRKEDRWYLQHRVYQQMSINAAFLPDNAMREEAAKTPKN</sequence>
<dbReference type="SUPFAM" id="SSF54427">
    <property type="entry name" value="NTF2-like"/>
    <property type="match status" value="1"/>
</dbReference>
<evidence type="ECO:0000313" key="3">
    <source>
        <dbReference type="Proteomes" id="UP000320055"/>
    </source>
</evidence>
<dbReference type="AlphaFoldDB" id="A0A563W1Q7"/>
<feature type="domain" description="SnoaL-like" evidence="1">
    <location>
        <begin position="48"/>
        <end position="180"/>
    </location>
</feature>
<organism evidence="2 3">
    <name type="scientific">Hyella patelloides LEGE 07179</name>
    <dbReference type="NCBI Taxonomy" id="945734"/>
    <lineage>
        <taxon>Bacteria</taxon>
        <taxon>Bacillati</taxon>
        <taxon>Cyanobacteriota</taxon>
        <taxon>Cyanophyceae</taxon>
        <taxon>Pleurocapsales</taxon>
        <taxon>Hyellaceae</taxon>
        <taxon>Hyella</taxon>
    </lineage>
</organism>
<dbReference type="InterPro" id="IPR032710">
    <property type="entry name" value="NTF2-like_dom_sf"/>
</dbReference>
<proteinExistence type="predicted"/>
<keyword evidence="3" id="KW-1185">Reference proteome</keyword>